<dbReference type="EMBL" id="UFSZ01000001">
    <property type="protein sequence ID" value="SUV18006.1"/>
    <property type="molecule type" value="Genomic_DNA"/>
</dbReference>
<feature type="transmembrane region" description="Helical" evidence="1">
    <location>
        <begin position="574"/>
        <end position="596"/>
    </location>
</feature>
<dbReference type="Proteomes" id="UP000255295">
    <property type="component" value="Unassembled WGS sequence"/>
</dbReference>
<feature type="transmembrane region" description="Helical" evidence="1">
    <location>
        <begin position="317"/>
        <end position="343"/>
    </location>
</feature>
<dbReference type="AlphaFoldDB" id="A0AAJ4ZX23"/>
<feature type="transmembrane region" description="Helical" evidence="1">
    <location>
        <begin position="653"/>
        <end position="673"/>
    </location>
</feature>
<keyword evidence="1" id="KW-0812">Transmembrane</keyword>
<evidence type="ECO:0000313" key="3">
    <source>
        <dbReference type="Proteomes" id="UP000255295"/>
    </source>
</evidence>
<name>A0AAJ4ZX23_LYSSH</name>
<feature type="transmembrane region" description="Helical" evidence="1">
    <location>
        <begin position="20"/>
        <end position="41"/>
    </location>
</feature>
<feature type="transmembrane region" description="Helical" evidence="1">
    <location>
        <begin position="275"/>
        <end position="296"/>
    </location>
</feature>
<keyword evidence="1" id="KW-0472">Membrane</keyword>
<keyword evidence="1" id="KW-1133">Transmembrane helix</keyword>
<accession>A0AAJ4ZX23</accession>
<evidence type="ECO:0000256" key="1">
    <source>
        <dbReference type="SAM" id="Phobius"/>
    </source>
</evidence>
<feature type="transmembrane region" description="Helical" evidence="1">
    <location>
        <begin position="629"/>
        <end position="647"/>
    </location>
</feature>
<comment type="caution">
    <text evidence="2">The sequence shown here is derived from an EMBL/GenBank/DDBJ whole genome shotgun (WGS) entry which is preliminary data.</text>
</comment>
<protein>
    <submittedName>
        <fullName evidence="2">Uncharacterized protein conserved in bacteria</fullName>
    </submittedName>
</protein>
<sequence length="689" mass="76550">MSLAVGFPSFSIKYLGGVVMLKRAVQLTSLICVMMLSLLIFQYTSLVQQRLPLGTTNQFDLNLAETTIAKDQLVSDLNRLTDQYNAIVVKTSVDPENYDNKKDILYFGTAIPAFHGLLIEHNAIKWFESALTGELLSTADIGTRSLSGTYAFNAGKDFQEALKHWAQQHQIRILFVQEPSLLTIVYAYLFQNGIGNALLASLLLLVTTIITWIFQHAKARSIRLLGGVKAGKIHVEDTTTILSFIFVGFLLGLFISLCYVGVVKDIRQIPFVLNPLLLCLMLFLIVVGIITALLSLTASPKAAHIAKRQIPLKRFFVMGKLSQVLVMILSLIVIPTIITSLLITNQLSKEYALWDKMHNIVRLSMFDLDSLEQESTLPEVEAFFSKMQEANNLSLSLVINKAIFLESHQMGGYDHIIITDRAWIDLLEIGVETEGKGGKLIAKNDKDLPDELASFLEGQIPLWTKHNDVYPAQGLTFYEYKGMKFLALPPNVGLAGETVQAENPLVILIDGHLTDIVKTKGFLISLASSGNIVFFDEDHLQAALANSVMKSSITSINGIADVALETAQRFKQQYVYYIVAGLLIFVTMLLTAVLNGRLWAGTNGKRIFTLHTFGYPYTSIIGPVLKRQLFIIILTTIVGSVIGYFIHYVQLSVLLPSALIVGCFYLIGSTISFKNSAKQAFYRTSHRYN</sequence>
<feature type="transmembrane region" description="Helical" evidence="1">
    <location>
        <begin position="241"/>
        <end position="263"/>
    </location>
</feature>
<reference evidence="2 3" key="1">
    <citation type="submission" date="2018-06" db="EMBL/GenBank/DDBJ databases">
        <authorList>
            <consortium name="Pathogen Informatics"/>
            <person name="Doyle S."/>
        </authorList>
    </citation>
    <scope>NUCLEOTIDE SEQUENCE [LARGE SCALE GENOMIC DNA]</scope>
    <source>
        <strain evidence="2 3">NCTC10338</strain>
    </source>
</reference>
<proteinExistence type="predicted"/>
<organism evidence="2 3">
    <name type="scientific">Lysinibacillus sphaericus</name>
    <name type="common">Bacillus sphaericus</name>
    <dbReference type="NCBI Taxonomy" id="1421"/>
    <lineage>
        <taxon>Bacteria</taxon>
        <taxon>Bacillati</taxon>
        <taxon>Bacillota</taxon>
        <taxon>Bacilli</taxon>
        <taxon>Bacillales</taxon>
        <taxon>Bacillaceae</taxon>
        <taxon>Lysinibacillus</taxon>
    </lineage>
</organism>
<feature type="transmembrane region" description="Helical" evidence="1">
    <location>
        <begin position="197"/>
        <end position="214"/>
    </location>
</feature>
<gene>
    <name evidence="2" type="ORF">NCTC10338_03120</name>
</gene>
<evidence type="ECO:0000313" key="2">
    <source>
        <dbReference type="EMBL" id="SUV18006.1"/>
    </source>
</evidence>